<keyword evidence="1" id="KW-0472">Membrane</keyword>
<comment type="caution">
    <text evidence="3">The sequence shown here is derived from an EMBL/GenBank/DDBJ whole genome shotgun (WGS) entry which is preliminary data.</text>
</comment>
<feature type="transmembrane region" description="Helical" evidence="1">
    <location>
        <begin position="298"/>
        <end position="315"/>
    </location>
</feature>
<dbReference type="GO" id="GO:0016747">
    <property type="term" value="F:acyltransferase activity, transferring groups other than amino-acyl groups"/>
    <property type="evidence" value="ECO:0007669"/>
    <property type="project" value="InterPro"/>
</dbReference>
<evidence type="ECO:0000313" key="3">
    <source>
        <dbReference type="EMBL" id="OAJ69196.1"/>
    </source>
</evidence>
<feature type="transmembrane region" description="Helical" evidence="1">
    <location>
        <begin position="146"/>
        <end position="166"/>
    </location>
</feature>
<feature type="transmembrane region" description="Helical" evidence="1">
    <location>
        <begin position="204"/>
        <end position="221"/>
    </location>
</feature>
<feature type="transmembrane region" description="Helical" evidence="1">
    <location>
        <begin position="260"/>
        <end position="278"/>
    </location>
</feature>
<feature type="transmembrane region" description="Helical" evidence="1">
    <location>
        <begin position="173"/>
        <end position="192"/>
    </location>
</feature>
<feature type="transmembrane region" description="Helical" evidence="1">
    <location>
        <begin position="123"/>
        <end position="140"/>
    </location>
</feature>
<feature type="transmembrane region" description="Helical" evidence="1">
    <location>
        <begin position="41"/>
        <end position="69"/>
    </location>
</feature>
<dbReference type="InterPro" id="IPR050879">
    <property type="entry name" value="Acyltransferase_3"/>
</dbReference>
<dbReference type="OrthoDB" id="9796461at2"/>
<dbReference type="Proteomes" id="UP000077786">
    <property type="component" value="Unassembled WGS sequence"/>
</dbReference>
<sequence length="379" mass="42510">MKRNAALDCLRGAAILFVISNHIGIRIPLSHTGLASFLPRWFLVGLNYNGGEAVSIFFVLSGFLIASRITQTFGALDRIQPVTFLIHRAIRILPCLVLLVSVLGVLDYIGFEDYRFSKPGQSFLGAAMAAFGLYFNVWQARHGWSVAGWTILWSLSIEELFYLLFPFLCRLNVWLRVGGLLLLAVTAPVYQATLQGNEIWREQATLTGLGTIALGILMAIVAARYRPNGSRPVAMGGVGLLMMLSEMFGPPSWWHLLSDGWFAVLYGGIAMLVLACNWRSFEGGRGSWWIRRMGQLSYEVYLTHMFVVMAAVRIWRHNHWPQSDGWIVYPVCLIVIWGLGEAVSRLFTKPITKFLDRALTTRLYQKGRMTSSVQPEVGC</sequence>
<dbReference type="GO" id="GO:0009103">
    <property type="term" value="P:lipopolysaccharide biosynthetic process"/>
    <property type="evidence" value="ECO:0007669"/>
    <property type="project" value="TreeGrafter"/>
</dbReference>
<keyword evidence="3" id="KW-0808">Transferase</keyword>
<keyword evidence="3" id="KW-0012">Acyltransferase</keyword>
<feature type="domain" description="Acyltransferase 3" evidence="2">
    <location>
        <begin position="4"/>
        <end position="335"/>
    </location>
</feature>
<evidence type="ECO:0000256" key="1">
    <source>
        <dbReference type="SAM" id="Phobius"/>
    </source>
</evidence>
<proteinExistence type="predicted"/>
<dbReference type="AlphaFoldDB" id="A0A1B6VPP7"/>
<dbReference type="PATRIC" id="fig|38307.3.peg.3"/>
<feature type="transmembrane region" description="Helical" evidence="1">
    <location>
        <begin position="327"/>
        <end position="347"/>
    </location>
</feature>
<evidence type="ECO:0000259" key="2">
    <source>
        <dbReference type="Pfam" id="PF01757"/>
    </source>
</evidence>
<feature type="transmembrane region" description="Helical" evidence="1">
    <location>
        <begin position="12"/>
        <end position="29"/>
    </location>
</feature>
<accession>A0A1B6VPP7</accession>
<dbReference type="EMBL" id="LUTU01000001">
    <property type="protein sequence ID" value="OAJ69196.1"/>
    <property type="molecule type" value="Genomic_DNA"/>
</dbReference>
<gene>
    <name evidence="3" type="ORF">A0123_00003</name>
</gene>
<organism evidence="3 4">
    <name type="scientific">Gluconobacter cerinus</name>
    <dbReference type="NCBI Taxonomy" id="38307"/>
    <lineage>
        <taxon>Bacteria</taxon>
        <taxon>Pseudomonadati</taxon>
        <taxon>Pseudomonadota</taxon>
        <taxon>Alphaproteobacteria</taxon>
        <taxon>Acetobacterales</taxon>
        <taxon>Acetobacteraceae</taxon>
        <taxon>Gluconobacter</taxon>
    </lineage>
</organism>
<dbReference type="GO" id="GO:0016020">
    <property type="term" value="C:membrane"/>
    <property type="evidence" value="ECO:0007669"/>
    <property type="project" value="TreeGrafter"/>
</dbReference>
<evidence type="ECO:0000313" key="4">
    <source>
        <dbReference type="Proteomes" id="UP000077786"/>
    </source>
</evidence>
<feature type="transmembrane region" description="Helical" evidence="1">
    <location>
        <begin position="89"/>
        <end position="111"/>
    </location>
</feature>
<dbReference type="Pfam" id="PF01757">
    <property type="entry name" value="Acyl_transf_3"/>
    <property type="match status" value="1"/>
</dbReference>
<name>A0A1B6VPP7_9PROT</name>
<dbReference type="PANTHER" id="PTHR23028">
    <property type="entry name" value="ACETYLTRANSFERASE"/>
    <property type="match status" value="1"/>
</dbReference>
<protein>
    <submittedName>
        <fullName evidence="3">LPS modification acyltransferase</fullName>
    </submittedName>
</protein>
<dbReference type="RefSeq" id="WP_064272876.1">
    <property type="nucleotide sequence ID" value="NZ_LUTU01000001.1"/>
</dbReference>
<dbReference type="InterPro" id="IPR002656">
    <property type="entry name" value="Acyl_transf_3_dom"/>
</dbReference>
<keyword evidence="1" id="KW-1133">Transmembrane helix</keyword>
<reference evidence="3 4" key="1">
    <citation type="submission" date="2016-03" db="EMBL/GenBank/DDBJ databases">
        <title>Draft genome sequence of Gluconobacter cerinus strain CECT 9110.</title>
        <authorList>
            <person name="Sainz F."/>
            <person name="Mas A."/>
            <person name="Torija M.J."/>
        </authorList>
    </citation>
    <scope>NUCLEOTIDE SEQUENCE [LARGE SCALE GENOMIC DNA]</scope>
    <source>
        <strain evidence="3 4">CECT 9110</strain>
    </source>
</reference>
<keyword evidence="1" id="KW-0812">Transmembrane</keyword>
<dbReference type="PANTHER" id="PTHR23028:SF53">
    <property type="entry name" value="ACYL_TRANSF_3 DOMAIN-CONTAINING PROTEIN"/>
    <property type="match status" value="1"/>
</dbReference>